<feature type="domain" description="CCHC-type" evidence="3">
    <location>
        <begin position="38"/>
        <end position="53"/>
    </location>
</feature>
<dbReference type="InterPro" id="IPR001878">
    <property type="entry name" value="Znf_CCHC"/>
</dbReference>
<evidence type="ECO:0000256" key="1">
    <source>
        <dbReference type="PROSITE-ProRule" id="PRU00047"/>
    </source>
</evidence>
<keyword evidence="1" id="KW-0479">Metal-binding</keyword>
<evidence type="ECO:0000313" key="4">
    <source>
        <dbReference type="EMBL" id="KAJ6634616.1"/>
    </source>
</evidence>
<dbReference type="AlphaFoldDB" id="A0A9Q0RW41"/>
<dbReference type="Proteomes" id="UP001151699">
    <property type="component" value="Chromosome C"/>
</dbReference>
<protein>
    <recommendedName>
        <fullName evidence="3">CCHC-type domain-containing protein</fullName>
    </recommendedName>
</protein>
<feature type="compositionally biased region" description="Polar residues" evidence="2">
    <location>
        <begin position="179"/>
        <end position="192"/>
    </location>
</feature>
<keyword evidence="5" id="KW-1185">Reference proteome</keyword>
<feature type="region of interest" description="Disordered" evidence="2">
    <location>
        <begin position="44"/>
        <end position="65"/>
    </location>
</feature>
<dbReference type="EMBL" id="WJQU01000004">
    <property type="protein sequence ID" value="KAJ6634616.1"/>
    <property type="molecule type" value="Genomic_DNA"/>
</dbReference>
<dbReference type="PROSITE" id="PS50158">
    <property type="entry name" value="ZF_CCHC"/>
    <property type="match status" value="1"/>
</dbReference>
<dbReference type="GO" id="GO:0008270">
    <property type="term" value="F:zinc ion binding"/>
    <property type="evidence" value="ECO:0007669"/>
    <property type="project" value="UniProtKB-KW"/>
</dbReference>
<evidence type="ECO:0000313" key="5">
    <source>
        <dbReference type="Proteomes" id="UP001151699"/>
    </source>
</evidence>
<reference evidence="4" key="1">
    <citation type="submission" date="2022-07" db="EMBL/GenBank/DDBJ databases">
        <authorList>
            <person name="Trinca V."/>
            <person name="Uliana J.V.C."/>
            <person name="Torres T.T."/>
            <person name="Ward R.J."/>
            <person name="Monesi N."/>
        </authorList>
    </citation>
    <scope>NUCLEOTIDE SEQUENCE</scope>
    <source>
        <strain evidence="4">HSMRA1968</strain>
        <tissue evidence="4">Whole embryos</tissue>
    </source>
</reference>
<sequence>MIKQKLLDSDSGAKSAEENVFYTSKKPKGYKRKTDFICFSCGGKNHKASDCTSSPSHSSSRKNTTAKVVRSTAFSMKVTKCKRKDDWYVDSGGGRNMTPYGDLVHSKRESYIKEVMTADDTNLEVIDQNDTQNDELVTVSEINTDNEEDVIDVGQISDENEVSDQEQSHADETIIVINDSLSSSDTVVNESGNESEDSASIEDTFDDQT</sequence>
<name>A0A9Q0RW41_9DIPT</name>
<evidence type="ECO:0000259" key="3">
    <source>
        <dbReference type="PROSITE" id="PS50158"/>
    </source>
</evidence>
<keyword evidence="1" id="KW-0862">Zinc</keyword>
<proteinExistence type="predicted"/>
<gene>
    <name evidence="4" type="ORF">Bhyg_13192</name>
</gene>
<evidence type="ECO:0000256" key="2">
    <source>
        <dbReference type="SAM" id="MobiDB-lite"/>
    </source>
</evidence>
<feature type="region of interest" description="Disordered" evidence="2">
    <location>
        <begin position="177"/>
        <end position="209"/>
    </location>
</feature>
<keyword evidence="1" id="KW-0863">Zinc-finger</keyword>
<feature type="compositionally biased region" description="Acidic residues" evidence="2">
    <location>
        <begin position="193"/>
        <end position="209"/>
    </location>
</feature>
<comment type="caution">
    <text evidence="4">The sequence shown here is derived from an EMBL/GenBank/DDBJ whole genome shotgun (WGS) entry which is preliminary data.</text>
</comment>
<organism evidence="4 5">
    <name type="scientific">Pseudolycoriella hygida</name>
    <dbReference type="NCBI Taxonomy" id="35572"/>
    <lineage>
        <taxon>Eukaryota</taxon>
        <taxon>Metazoa</taxon>
        <taxon>Ecdysozoa</taxon>
        <taxon>Arthropoda</taxon>
        <taxon>Hexapoda</taxon>
        <taxon>Insecta</taxon>
        <taxon>Pterygota</taxon>
        <taxon>Neoptera</taxon>
        <taxon>Endopterygota</taxon>
        <taxon>Diptera</taxon>
        <taxon>Nematocera</taxon>
        <taxon>Sciaroidea</taxon>
        <taxon>Sciaridae</taxon>
        <taxon>Pseudolycoriella</taxon>
    </lineage>
</organism>
<dbReference type="GO" id="GO:0003676">
    <property type="term" value="F:nucleic acid binding"/>
    <property type="evidence" value="ECO:0007669"/>
    <property type="project" value="InterPro"/>
</dbReference>
<accession>A0A9Q0RW41</accession>
<dbReference type="Pfam" id="PF00098">
    <property type="entry name" value="zf-CCHC"/>
    <property type="match status" value="1"/>
</dbReference>